<dbReference type="Proteomes" id="UP000008743">
    <property type="component" value="Unassembled WGS sequence"/>
</dbReference>
<dbReference type="InParanoid" id="A0A0D2WRA7"/>
<organism evidence="1 2">
    <name type="scientific">Capsaspora owczarzaki (strain ATCC 30864)</name>
    <dbReference type="NCBI Taxonomy" id="595528"/>
    <lineage>
        <taxon>Eukaryota</taxon>
        <taxon>Filasterea</taxon>
        <taxon>Capsaspora</taxon>
    </lineage>
</organism>
<proteinExistence type="predicted"/>
<gene>
    <name evidence="1" type="ORF">CAOG_004457</name>
</gene>
<dbReference type="AlphaFoldDB" id="A0A0D2WRA7"/>
<name>A0A0D2WRA7_CAPO3</name>
<protein>
    <submittedName>
        <fullName evidence="1">Uncharacterized protein</fullName>
    </submittedName>
</protein>
<evidence type="ECO:0000313" key="2">
    <source>
        <dbReference type="Proteomes" id="UP000008743"/>
    </source>
</evidence>
<keyword evidence="2" id="KW-1185">Reference proteome</keyword>
<dbReference type="EMBL" id="KE346365">
    <property type="protein sequence ID" value="KJE93703.1"/>
    <property type="molecule type" value="Genomic_DNA"/>
</dbReference>
<reference evidence="2" key="1">
    <citation type="submission" date="2011-02" db="EMBL/GenBank/DDBJ databases">
        <title>The Genome Sequence of Capsaspora owczarzaki ATCC 30864.</title>
        <authorList>
            <person name="Russ C."/>
            <person name="Cuomo C."/>
            <person name="Burger G."/>
            <person name="Gray M.W."/>
            <person name="Holland P.W.H."/>
            <person name="King N."/>
            <person name="Lang F.B.F."/>
            <person name="Roger A.J."/>
            <person name="Ruiz-Trillo I."/>
            <person name="Young S.K."/>
            <person name="Zeng Q."/>
            <person name="Gargeya S."/>
            <person name="Alvarado L."/>
            <person name="Berlin A."/>
            <person name="Chapman S.B."/>
            <person name="Chen Z."/>
            <person name="Freedman E."/>
            <person name="Gellesch M."/>
            <person name="Goldberg J."/>
            <person name="Griggs A."/>
            <person name="Gujja S."/>
            <person name="Heilman E."/>
            <person name="Heiman D."/>
            <person name="Howarth C."/>
            <person name="Mehta T."/>
            <person name="Neiman D."/>
            <person name="Pearson M."/>
            <person name="Roberts A."/>
            <person name="Saif S."/>
            <person name="Shea T."/>
            <person name="Shenoy N."/>
            <person name="Sisk P."/>
            <person name="Stolte C."/>
            <person name="Sykes S."/>
            <person name="White J."/>
            <person name="Yandava C."/>
            <person name="Haas B."/>
            <person name="Nusbaum C."/>
            <person name="Birren B."/>
        </authorList>
    </citation>
    <scope>NUCLEOTIDE SEQUENCE</scope>
    <source>
        <strain evidence="2">ATCC 30864</strain>
    </source>
</reference>
<sequence>MRQIAGACVVDCANIAQVMSEEKVTSLSLALRYQLFRDMSIPRDSRMAPQLSALFKKAANESGRRVVLMLDQFELLRKVATEDELHVMVKGMALDAVQANVHTVLINVADSEFAKKMESWNNNEKIVALESLKDFAWTKEELQAVVNQYRNHDVNLEYMTDEEADAAFAECDTVGKIVTARNRYVENRLPLNLELPKKL</sequence>
<accession>A0A0D2WRA7</accession>
<evidence type="ECO:0000313" key="1">
    <source>
        <dbReference type="EMBL" id="KJE93703.1"/>
    </source>
</evidence>